<gene>
    <name evidence="2" type="ORF">BLA18112_01525</name>
</gene>
<dbReference type="RefSeq" id="WP_175043156.1">
    <property type="nucleotide sequence ID" value="NZ_CABVQI010000004.1"/>
</dbReference>
<name>A0A6P2U8L6_BURL3</name>
<evidence type="ECO:0000256" key="1">
    <source>
        <dbReference type="SAM" id="MobiDB-lite"/>
    </source>
</evidence>
<protein>
    <submittedName>
        <fullName evidence="2">Uncharacterized protein</fullName>
    </submittedName>
</protein>
<sequence length="135" mass="15218">MDQQHHEAFASPIKKQAGKSGIDGNTHRRDRRIEIRVSEVERDRIGECAIAAGYDNLARYLRETALANPITPPSRDDVAWLQAVNRIGNYVAEIAVRLNDGHQPDEEILLVLMQTQEYAEEIWKAVRQGRGTGEA</sequence>
<dbReference type="Pfam" id="PF21983">
    <property type="entry name" value="NikA-like"/>
    <property type="match status" value="1"/>
</dbReference>
<dbReference type="InterPro" id="IPR053842">
    <property type="entry name" value="NikA-like"/>
</dbReference>
<proteinExistence type="predicted"/>
<dbReference type="EMBL" id="CABVQI010000004">
    <property type="protein sequence ID" value="VWC65680.1"/>
    <property type="molecule type" value="Genomic_DNA"/>
</dbReference>
<organism evidence="2 3">
    <name type="scientific">Burkholderia lata (strain ATCC 17760 / DSM 23089 / LMG 22485 / NCIMB 9086 / R18194 / 383)</name>
    <dbReference type="NCBI Taxonomy" id="482957"/>
    <lineage>
        <taxon>Bacteria</taxon>
        <taxon>Pseudomonadati</taxon>
        <taxon>Pseudomonadota</taxon>
        <taxon>Betaproteobacteria</taxon>
        <taxon>Burkholderiales</taxon>
        <taxon>Burkholderiaceae</taxon>
        <taxon>Burkholderia</taxon>
        <taxon>Burkholderia cepacia complex</taxon>
    </lineage>
</organism>
<evidence type="ECO:0000313" key="3">
    <source>
        <dbReference type="Proteomes" id="UP000494274"/>
    </source>
</evidence>
<dbReference type="AlphaFoldDB" id="A0A6P2U8L6"/>
<feature type="region of interest" description="Disordered" evidence="1">
    <location>
        <begin position="1"/>
        <end position="31"/>
    </location>
</feature>
<accession>A0A6P2U8L6</accession>
<reference evidence="2 3" key="1">
    <citation type="submission" date="2019-09" db="EMBL/GenBank/DDBJ databases">
        <authorList>
            <person name="Depoorter E."/>
        </authorList>
    </citation>
    <scope>NUCLEOTIDE SEQUENCE [LARGE SCALE GENOMIC DNA]</scope>
    <source>
        <strain evidence="2">R-18112</strain>
    </source>
</reference>
<dbReference type="Proteomes" id="UP000494274">
    <property type="component" value="Unassembled WGS sequence"/>
</dbReference>
<evidence type="ECO:0000313" key="2">
    <source>
        <dbReference type="EMBL" id="VWC65680.1"/>
    </source>
</evidence>